<gene>
    <name evidence="3" type="ORF">LPW36_02100</name>
</gene>
<dbReference type="SUPFAM" id="SSF52402">
    <property type="entry name" value="Adenine nucleotide alpha hydrolases-like"/>
    <property type="match status" value="1"/>
</dbReference>
<sequence>MEQHRQTTGEDVRYVFMDTGAEHPKTYEFIRNVAKNWNIDLVCLRLVVNPVLKKANSYKDVSVDDIGYDLSIWRDICSKYGTPYVGGPFCTRTMKIEPFRRYCRDYFGNDFVSWIGLRRDEQRRTWGEKAYLKLFGMYFDNDVMHRLFMDLVGLKNPSDIESHLQTEYAFMPGDHEYLAKRIMKLKEKNERLLSEISDFSKQDILNWWKTQPFDLELPEHLGNCVFCIKKGINKIALATRDEPQLAEEFKEVIYSDSVRTVERRQQENKIMYRGNHSLESIIATYADHTRDEIFATIRGNGGNDSGSCSESCEAFACDWSQGDLFEEES</sequence>
<dbReference type="Gene3D" id="3.40.50.620">
    <property type="entry name" value="HUPs"/>
    <property type="match status" value="1"/>
</dbReference>
<keyword evidence="4" id="KW-1185">Reference proteome</keyword>
<dbReference type="EMBL" id="JAJNAG010000002">
    <property type="protein sequence ID" value="MCD1124837.1"/>
    <property type="molecule type" value="Genomic_DNA"/>
</dbReference>
<name>A0A9X1SND1_9GAMM</name>
<dbReference type="InterPro" id="IPR002500">
    <property type="entry name" value="PAPS_reduct_dom"/>
</dbReference>
<evidence type="ECO:0000259" key="2">
    <source>
        <dbReference type="Pfam" id="PF01507"/>
    </source>
</evidence>
<protein>
    <submittedName>
        <fullName evidence="3">Phosphoadenosine phosphosulfate reductase family protein</fullName>
    </submittedName>
</protein>
<dbReference type="GO" id="GO:0003824">
    <property type="term" value="F:catalytic activity"/>
    <property type="evidence" value="ECO:0007669"/>
    <property type="project" value="InterPro"/>
</dbReference>
<dbReference type="Proteomes" id="UP001139171">
    <property type="component" value="Unassembled WGS sequence"/>
</dbReference>
<proteinExistence type="predicted"/>
<keyword evidence="1" id="KW-0175">Coiled coil</keyword>
<reference evidence="3" key="1">
    <citation type="submission" date="2021-11" db="EMBL/GenBank/DDBJ databases">
        <title>Jinshanibacter sp. isolated from one year old Eriocheir sinensis.</title>
        <authorList>
            <person name="Li J.-Y."/>
            <person name="He W."/>
            <person name="Gao T.-H."/>
        </authorList>
    </citation>
    <scope>NUCLEOTIDE SEQUENCE</scope>
    <source>
        <strain evidence="3">LJY008</strain>
    </source>
</reference>
<evidence type="ECO:0000256" key="1">
    <source>
        <dbReference type="SAM" id="Coils"/>
    </source>
</evidence>
<feature type="coiled-coil region" evidence="1">
    <location>
        <begin position="175"/>
        <end position="202"/>
    </location>
</feature>
<comment type="caution">
    <text evidence="3">The sequence shown here is derived from an EMBL/GenBank/DDBJ whole genome shotgun (WGS) entry which is preliminary data.</text>
</comment>
<dbReference type="InterPro" id="IPR014729">
    <property type="entry name" value="Rossmann-like_a/b/a_fold"/>
</dbReference>
<evidence type="ECO:0000313" key="4">
    <source>
        <dbReference type="Proteomes" id="UP001139171"/>
    </source>
</evidence>
<accession>A0A9X1SND1</accession>
<dbReference type="AlphaFoldDB" id="A0A9X1SND1"/>
<dbReference type="Pfam" id="PF01507">
    <property type="entry name" value="PAPS_reduct"/>
    <property type="match status" value="1"/>
</dbReference>
<feature type="domain" description="Phosphoadenosine phosphosulphate reductase" evidence="2">
    <location>
        <begin position="10"/>
        <end position="123"/>
    </location>
</feature>
<organism evidence="3 4">
    <name type="scientific">Limnobaculum eriocheiris</name>
    <dbReference type="NCBI Taxonomy" id="2897391"/>
    <lineage>
        <taxon>Bacteria</taxon>
        <taxon>Pseudomonadati</taxon>
        <taxon>Pseudomonadota</taxon>
        <taxon>Gammaproteobacteria</taxon>
        <taxon>Enterobacterales</taxon>
        <taxon>Budviciaceae</taxon>
        <taxon>Limnobaculum</taxon>
    </lineage>
</organism>
<evidence type="ECO:0000313" key="3">
    <source>
        <dbReference type="EMBL" id="MCD1124837.1"/>
    </source>
</evidence>